<organism evidence="2 3">
    <name type="scientific">Candidatus Nitronereus thalassa</name>
    <dbReference type="NCBI Taxonomy" id="3020898"/>
    <lineage>
        <taxon>Bacteria</taxon>
        <taxon>Pseudomonadati</taxon>
        <taxon>Nitrospirota</taxon>
        <taxon>Nitrospiria</taxon>
        <taxon>Nitrospirales</taxon>
        <taxon>Nitrospiraceae</taxon>
        <taxon>Candidatus Nitronereus</taxon>
    </lineage>
</organism>
<reference evidence="2 3" key="1">
    <citation type="journal article" date="2023" name="ISME J.">
        <title>Cultivation and genomic characterization of novel and ubiquitous marine nitrite-oxidizing bacteria from the Nitrospirales.</title>
        <authorList>
            <person name="Mueller A.J."/>
            <person name="Daebeler A."/>
            <person name="Herbold C.W."/>
            <person name="Kirkegaard R.H."/>
            <person name="Daims H."/>
        </authorList>
    </citation>
    <scope>NUCLEOTIDE SEQUENCE [LARGE SCALE GENOMIC DNA]</scope>
    <source>
        <strain evidence="2 3">EB</strain>
    </source>
</reference>
<sequence>MARFPFDPRAFSGKPGRMRPQQAPQGDPNEQFRSLNASLLYCPTCKEATPARERLLLVLPSGNKFEYVCSYCGSSTGEKTDQDQQDTQIFIP</sequence>
<gene>
    <name evidence="2" type="ORF">PPG34_03960</name>
</gene>
<comment type="caution">
    <text evidence="2">The sequence shown here is derived from an EMBL/GenBank/DDBJ whole genome shotgun (WGS) entry which is preliminary data.</text>
</comment>
<name>A0ABU3K502_9BACT</name>
<dbReference type="RefSeq" id="WP_313831842.1">
    <property type="nucleotide sequence ID" value="NZ_JAQOUE010000001.1"/>
</dbReference>
<accession>A0ABU3K502</accession>
<evidence type="ECO:0008006" key="4">
    <source>
        <dbReference type="Google" id="ProtNLM"/>
    </source>
</evidence>
<evidence type="ECO:0000313" key="3">
    <source>
        <dbReference type="Proteomes" id="UP001250932"/>
    </source>
</evidence>
<dbReference type="Proteomes" id="UP001250932">
    <property type="component" value="Unassembled WGS sequence"/>
</dbReference>
<dbReference type="EMBL" id="JAQOUE010000001">
    <property type="protein sequence ID" value="MDT7041490.1"/>
    <property type="molecule type" value="Genomic_DNA"/>
</dbReference>
<feature type="region of interest" description="Disordered" evidence="1">
    <location>
        <begin position="1"/>
        <end position="30"/>
    </location>
</feature>
<evidence type="ECO:0000313" key="2">
    <source>
        <dbReference type="EMBL" id="MDT7041490.1"/>
    </source>
</evidence>
<proteinExistence type="predicted"/>
<evidence type="ECO:0000256" key="1">
    <source>
        <dbReference type="SAM" id="MobiDB-lite"/>
    </source>
</evidence>
<keyword evidence="3" id="KW-1185">Reference proteome</keyword>
<protein>
    <recommendedName>
        <fullName evidence="4">Cytoplasmic protein</fullName>
    </recommendedName>
</protein>